<dbReference type="AlphaFoldDB" id="A0A9P3GRA0"/>
<dbReference type="Proteomes" id="UP000703269">
    <property type="component" value="Unassembled WGS sequence"/>
</dbReference>
<proteinExistence type="predicted"/>
<keyword evidence="2" id="KW-1185">Reference proteome</keyword>
<organism evidence="1 2">
    <name type="scientific">Phanerochaete sordida</name>
    <dbReference type="NCBI Taxonomy" id="48140"/>
    <lineage>
        <taxon>Eukaryota</taxon>
        <taxon>Fungi</taxon>
        <taxon>Dikarya</taxon>
        <taxon>Basidiomycota</taxon>
        <taxon>Agaricomycotina</taxon>
        <taxon>Agaricomycetes</taxon>
        <taxon>Polyporales</taxon>
        <taxon>Phanerochaetaceae</taxon>
        <taxon>Phanerochaete</taxon>
    </lineage>
</organism>
<protein>
    <submittedName>
        <fullName evidence="1">Uncharacterized protein</fullName>
    </submittedName>
</protein>
<name>A0A9P3GRA0_9APHY</name>
<dbReference type="EMBL" id="BPQB01000114">
    <property type="protein sequence ID" value="GJE99608.1"/>
    <property type="molecule type" value="Genomic_DNA"/>
</dbReference>
<comment type="caution">
    <text evidence="1">The sequence shown here is derived from an EMBL/GenBank/DDBJ whole genome shotgun (WGS) entry which is preliminary data.</text>
</comment>
<evidence type="ECO:0000313" key="2">
    <source>
        <dbReference type="Proteomes" id="UP000703269"/>
    </source>
</evidence>
<reference evidence="1 2" key="1">
    <citation type="submission" date="2021-08" db="EMBL/GenBank/DDBJ databases">
        <title>Draft Genome Sequence of Phanerochaete sordida strain YK-624.</title>
        <authorList>
            <person name="Mori T."/>
            <person name="Dohra H."/>
            <person name="Suzuki T."/>
            <person name="Kawagishi H."/>
            <person name="Hirai H."/>
        </authorList>
    </citation>
    <scope>NUCLEOTIDE SEQUENCE [LARGE SCALE GENOMIC DNA]</scope>
    <source>
        <strain evidence="1 2">YK-624</strain>
    </source>
</reference>
<evidence type="ECO:0000313" key="1">
    <source>
        <dbReference type="EMBL" id="GJE99608.1"/>
    </source>
</evidence>
<sequence>MWRVYRVPHLLLDQLPPLSEREAVAHGYLRRSAGALDPAITAKRERLFFAFLRVFRVEPTQELDVALVRTAVRLAESVGVS</sequence>
<accession>A0A9P3GRA0</accession>
<gene>
    <name evidence="1" type="ORF">PsYK624_158780</name>
</gene>